<dbReference type="PANTHER" id="PTHR10492">
    <property type="match status" value="1"/>
</dbReference>
<evidence type="ECO:0000256" key="2">
    <source>
        <dbReference type="SAM" id="MobiDB-lite"/>
    </source>
</evidence>
<keyword evidence="1" id="KW-0233">DNA recombination</keyword>
<reference evidence="6" key="2">
    <citation type="submission" date="2025-08" db="UniProtKB">
        <authorList>
            <consortium name="RefSeq"/>
        </authorList>
    </citation>
    <scope>IDENTIFICATION</scope>
    <source>
        <tissue evidence="6">Leaves</tissue>
    </source>
</reference>
<dbReference type="Proteomes" id="UP001652660">
    <property type="component" value="Chromosome 1e"/>
</dbReference>
<keyword evidence="1" id="KW-0378">Hydrolase</keyword>
<feature type="region of interest" description="Disordered" evidence="2">
    <location>
        <begin position="1"/>
        <end position="20"/>
    </location>
</feature>
<dbReference type="SUPFAM" id="SSF52540">
    <property type="entry name" value="P-loop containing nucleoside triphosphate hydrolases"/>
    <property type="match status" value="1"/>
</dbReference>
<dbReference type="InterPro" id="IPR025476">
    <property type="entry name" value="Helitron_helicase-like"/>
</dbReference>
<comment type="cofactor">
    <cofactor evidence="1">
        <name>Mg(2+)</name>
        <dbReference type="ChEBI" id="CHEBI:18420"/>
    </cofactor>
</comment>
<feature type="domain" description="Helitron helicase-like" evidence="4">
    <location>
        <begin position="49"/>
        <end position="232"/>
    </location>
</feature>
<evidence type="ECO:0000256" key="1">
    <source>
        <dbReference type="RuleBase" id="RU363044"/>
    </source>
</evidence>
<keyword evidence="1" id="KW-0227">DNA damage</keyword>
<keyword evidence="1" id="KW-0067">ATP-binding</keyword>
<comment type="similarity">
    <text evidence="1">Belongs to the helicase family.</text>
</comment>
<dbReference type="Pfam" id="PF14214">
    <property type="entry name" value="Helitron_like_N"/>
    <property type="match status" value="1"/>
</dbReference>
<dbReference type="EC" id="5.6.2.3" evidence="1"/>
<keyword evidence="1" id="KW-0547">Nucleotide-binding</keyword>
<dbReference type="GeneID" id="140016681"/>
<dbReference type="Gene3D" id="3.40.50.300">
    <property type="entry name" value="P-loop containing nucleotide triphosphate hydrolases"/>
    <property type="match status" value="1"/>
</dbReference>
<evidence type="ECO:0000259" key="4">
    <source>
        <dbReference type="Pfam" id="PF14214"/>
    </source>
</evidence>
<evidence type="ECO:0000313" key="6">
    <source>
        <dbReference type="RefSeq" id="XP_071926366.1"/>
    </source>
</evidence>
<dbReference type="Pfam" id="PF05970">
    <property type="entry name" value="PIF1"/>
    <property type="match status" value="1"/>
</dbReference>
<feature type="domain" description="DNA helicase Pif1-like DEAD-box helicase" evidence="3">
    <location>
        <begin position="469"/>
        <end position="627"/>
    </location>
</feature>
<dbReference type="PANTHER" id="PTHR10492:SF92">
    <property type="entry name" value="ATP-DEPENDENT DNA HELICASE"/>
    <property type="match status" value="1"/>
</dbReference>
<reference evidence="5" key="1">
    <citation type="journal article" date="2025" name="Foods">
        <title>Unveiling the Microbial Signatures of Arabica Coffee Cherries: Insights into Ripeness Specific Diversity, Functional Traits, and Implications for Quality and Safety.</title>
        <authorList>
            <consortium name="RefSeq"/>
            <person name="Tenea G.N."/>
            <person name="Cifuentes V."/>
            <person name="Reyes P."/>
            <person name="Cevallos-Vallejos M."/>
        </authorList>
    </citation>
    <scope>NUCLEOTIDE SEQUENCE [LARGE SCALE GENOMIC DNA]</scope>
</reference>
<protein>
    <recommendedName>
        <fullName evidence="1">ATP-dependent DNA helicase</fullName>
        <ecNumber evidence="1">5.6.2.3</ecNumber>
    </recommendedName>
</protein>
<dbReference type="InterPro" id="IPR010285">
    <property type="entry name" value="DNA_helicase_pif1-like_DEAD"/>
</dbReference>
<keyword evidence="5" id="KW-1185">Reference proteome</keyword>
<comment type="catalytic activity">
    <reaction evidence="1">
        <text>ATP + H2O = ADP + phosphate + H(+)</text>
        <dbReference type="Rhea" id="RHEA:13065"/>
        <dbReference type="ChEBI" id="CHEBI:15377"/>
        <dbReference type="ChEBI" id="CHEBI:15378"/>
        <dbReference type="ChEBI" id="CHEBI:30616"/>
        <dbReference type="ChEBI" id="CHEBI:43474"/>
        <dbReference type="ChEBI" id="CHEBI:456216"/>
        <dbReference type="EC" id="5.6.2.3"/>
    </reaction>
</comment>
<evidence type="ECO:0000259" key="3">
    <source>
        <dbReference type="Pfam" id="PF05970"/>
    </source>
</evidence>
<sequence>MNPHQPTTCAGENLLDPHQYTSPDQLFEAEKKGTNSNNHKRTTVSCREYYCYKLQIRPSDKSMLLHIGRLLQQFVVDMYIKIESSRLAFHRNEEYQHKFRTELYEGLLDSLSRGEASSSNVGKRIILPASFIGSPRDMRRRYMDAMTLVQRYGKPDIFLTMTCNQNWPEIRKELGSTDTIDNRLDLVSRIFRAKLELLKHEVIKKQIFGKVAAHTYVIEFQKRGLSHTHFLIILKQGSKVYSPDAYDRIVSVELPDPQQQKHLYSLVVKHMLHGPCGIMNPQCHCMREHIGCKDRYPKDFTELTIHGQNSYPIYHRSNNGRKVFIRGHQLDNRWVLSSTERSQIIDEISNYQAARWVSPPEAMWRIFVFDLNVLYPLVMKLQNARELWLKYEDYLSEDIKLNKSLSQEAAQFKVLQQIDKYLLLMGKSLGDFHLTDISLQTFTLERETIEIEAERNIIVSKEDLSTIDQLNQEQKIAYHKILSSVYDTTSTAFFVDGPGGTGKTFLYRALLAKIRSLKHIALATATSGVAASILLGGRTAHSRVKIPLNDDEGKTCNISKQSSIAQLIKDAKLIIWDEATMAKRKAIERFDQLLQDIMSNKEVFSGKTVIFGGDFRQTLPVIVKGKKMI</sequence>
<proteinExistence type="inferred from homology"/>
<organism evidence="5 6">
    <name type="scientific">Coffea arabica</name>
    <name type="common">Arabian coffee</name>
    <dbReference type="NCBI Taxonomy" id="13443"/>
    <lineage>
        <taxon>Eukaryota</taxon>
        <taxon>Viridiplantae</taxon>
        <taxon>Streptophyta</taxon>
        <taxon>Embryophyta</taxon>
        <taxon>Tracheophyta</taxon>
        <taxon>Spermatophyta</taxon>
        <taxon>Magnoliopsida</taxon>
        <taxon>eudicotyledons</taxon>
        <taxon>Gunneridae</taxon>
        <taxon>Pentapetalae</taxon>
        <taxon>asterids</taxon>
        <taxon>lamiids</taxon>
        <taxon>Gentianales</taxon>
        <taxon>Rubiaceae</taxon>
        <taxon>Ixoroideae</taxon>
        <taxon>Gardenieae complex</taxon>
        <taxon>Bertiereae - Coffeeae clade</taxon>
        <taxon>Coffeeae</taxon>
        <taxon>Coffea</taxon>
    </lineage>
</organism>
<name>A0ABM4W3J8_COFAR</name>
<dbReference type="RefSeq" id="XP_071926366.1">
    <property type="nucleotide sequence ID" value="XM_072070265.1"/>
</dbReference>
<accession>A0ABM4W3J8</accession>
<keyword evidence="1" id="KW-0234">DNA repair</keyword>
<keyword evidence="1" id="KW-0347">Helicase</keyword>
<gene>
    <name evidence="6" type="primary">LOC140016681</name>
</gene>
<dbReference type="InterPro" id="IPR027417">
    <property type="entry name" value="P-loop_NTPase"/>
</dbReference>
<feature type="compositionally biased region" description="Polar residues" evidence="2">
    <location>
        <begin position="1"/>
        <end position="10"/>
    </location>
</feature>
<evidence type="ECO:0000313" key="5">
    <source>
        <dbReference type="Proteomes" id="UP001652660"/>
    </source>
</evidence>